<dbReference type="PROSITE" id="PS51318">
    <property type="entry name" value="TAT"/>
    <property type="match status" value="1"/>
</dbReference>
<evidence type="ECO:0000256" key="1">
    <source>
        <dbReference type="SAM" id="SignalP"/>
    </source>
</evidence>
<sequence>MTPSRRPLLATTLLVLLTAGCGSPDDTTATTATAPSICGKAPDLAGTQAESGGYALTELTLRPQSDAAPPTVTVGLTSTRTASANGSGYQVYVVRDGLVVAAGPMDPTAKDGALAVPAPRVLELTAGKVQHDIVREPLALCAGQAWPDLYAQHGQVEVVLRTRIPAQIPAPSPAYPLDGDLVTRAPFPAAPAA</sequence>
<reference evidence="2 3" key="1">
    <citation type="submission" date="2020-08" db="EMBL/GenBank/DDBJ databases">
        <title>Sequencing the genomes of 1000 actinobacteria strains.</title>
        <authorList>
            <person name="Klenk H.-P."/>
        </authorList>
    </citation>
    <scope>NUCLEOTIDE SEQUENCE [LARGE SCALE GENOMIC DNA]</scope>
    <source>
        <strain evidence="2 3">DSM 45362</strain>
    </source>
</reference>
<organism evidence="2 3">
    <name type="scientific">Allocatelliglobosispora scoriae</name>
    <dbReference type="NCBI Taxonomy" id="643052"/>
    <lineage>
        <taxon>Bacteria</taxon>
        <taxon>Bacillati</taxon>
        <taxon>Actinomycetota</taxon>
        <taxon>Actinomycetes</taxon>
        <taxon>Micromonosporales</taxon>
        <taxon>Micromonosporaceae</taxon>
        <taxon>Allocatelliglobosispora</taxon>
    </lineage>
</organism>
<evidence type="ECO:0008006" key="4">
    <source>
        <dbReference type="Google" id="ProtNLM"/>
    </source>
</evidence>
<accession>A0A841BIC8</accession>
<comment type="caution">
    <text evidence="2">The sequence shown here is derived from an EMBL/GenBank/DDBJ whole genome shotgun (WGS) entry which is preliminary data.</text>
</comment>
<dbReference type="PROSITE" id="PS51257">
    <property type="entry name" value="PROKAR_LIPOPROTEIN"/>
    <property type="match status" value="1"/>
</dbReference>
<name>A0A841BIC8_9ACTN</name>
<dbReference type="RefSeq" id="WP_184835131.1">
    <property type="nucleotide sequence ID" value="NZ_JACHMN010000002.1"/>
</dbReference>
<dbReference type="Proteomes" id="UP000587527">
    <property type="component" value="Unassembled WGS sequence"/>
</dbReference>
<protein>
    <recommendedName>
        <fullName evidence="4">DUF4232 domain-containing protein</fullName>
    </recommendedName>
</protein>
<dbReference type="InterPro" id="IPR006311">
    <property type="entry name" value="TAT_signal"/>
</dbReference>
<proteinExistence type="predicted"/>
<keyword evidence="3" id="KW-1185">Reference proteome</keyword>
<keyword evidence="1" id="KW-0732">Signal</keyword>
<evidence type="ECO:0000313" key="2">
    <source>
        <dbReference type="EMBL" id="MBB5868877.1"/>
    </source>
</evidence>
<gene>
    <name evidence="2" type="ORF">F4553_002256</name>
</gene>
<evidence type="ECO:0000313" key="3">
    <source>
        <dbReference type="Proteomes" id="UP000587527"/>
    </source>
</evidence>
<dbReference type="EMBL" id="JACHMN010000002">
    <property type="protein sequence ID" value="MBB5868877.1"/>
    <property type="molecule type" value="Genomic_DNA"/>
</dbReference>
<feature type="signal peptide" evidence="1">
    <location>
        <begin position="1"/>
        <end position="24"/>
    </location>
</feature>
<dbReference type="AlphaFoldDB" id="A0A841BIC8"/>
<feature type="chain" id="PRO_5039534105" description="DUF4232 domain-containing protein" evidence="1">
    <location>
        <begin position="25"/>
        <end position="193"/>
    </location>
</feature>